<feature type="coiled-coil region" evidence="1">
    <location>
        <begin position="134"/>
        <end position="175"/>
    </location>
</feature>
<dbReference type="RefSeq" id="WP_026052335.1">
    <property type="nucleotide sequence ID" value="NZ_CP008956.1"/>
</dbReference>
<sequence length="430" mass="47903">MENSSQRVDELFRNEALEARKINWLGEVVLIRPLSSTILTILAAVIGVCVIAFLVLGTYTKRTTVTGQLIPSSGLMKLYPTQPGLILEKHVSEGQPVLRGQLLYTLSSERESSSLGETQSAISRHIKDRQESLSDEIRKTKEIQSDELNTLKNKVKNLNRQLDQIVELIAIQKSRVAISREGQTRYEGLVDEAYVSRERLEEKQADVLDQESKLKSLVRDKASVEQDLIAQKNELAALPSKHKNQIAQIFRSLSNSDQELSENEAKRELKITSPRSGIVTGVASEVGQYVDSTHPLVSIIPANSSLVANLYAPSKSIGFIQPGNEVLLRYQAYPYQKFGQQHGTVVSVSKTGLPLNELNQVSGAVPGVDASKSPELYYVISVQLEAQSILAYGNEQRLQSGMVVEADVLQDKRRIFEWVFEPLYSLKGKW</sequence>
<keyword evidence="2" id="KW-0812">Transmembrane</keyword>
<accession>A0A6M3ZMQ2</accession>
<dbReference type="EMBL" id="CP008956">
    <property type="protein sequence ID" value="QJP98781.1"/>
    <property type="molecule type" value="Genomic_DNA"/>
</dbReference>
<keyword evidence="1" id="KW-0175">Coiled coil</keyword>
<evidence type="ECO:0000259" key="3">
    <source>
        <dbReference type="Pfam" id="PF26002"/>
    </source>
</evidence>
<keyword evidence="2" id="KW-0472">Membrane</keyword>
<feature type="coiled-coil region" evidence="1">
    <location>
        <begin position="200"/>
        <end position="234"/>
    </location>
</feature>
<gene>
    <name evidence="4" type="ORF">C798_00610</name>
</gene>
<dbReference type="Pfam" id="PF26002">
    <property type="entry name" value="Beta-barrel_AprE"/>
    <property type="match status" value="1"/>
</dbReference>
<dbReference type="InterPro" id="IPR058982">
    <property type="entry name" value="Beta-barrel_AprE"/>
</dbReference>
<dbReference type="InterPro" id="IPR050739">
    <property type="entry name" value="MFP"/>
</dbReference>
<dbReference type="PRINTS" id="PR01490">
    <property type="entry name" value="RTXTOXIND"/>
</dbReference>
<evidence type="ECO:0000313" key="4">
    <source>
        <dbReference type="EMBL" id="QJP98781.1"/>
    </source>
</evidence>
<organism evidence="4 5">
    <name type="scientific">Herbaspirillum rubrisubalbicans Os34</name>
    <dbReference type="NCBI Taxonomy" id="1235827"/>
    <lineage>
        <taxon>Bacteria</taxon>
        <taxon>Pseudomonadati</taxon>
        <taxon>Pseudomonadota</taxon>
        <taxon>Betaproteobacteria</taxon>
        <taxon>Burkholderiales</taxon>
        <taxon>Oxalobacteraceae</taxon>
        <taxon>Herbaspirillum</taxon>
    </lineage>
</organism>
<dbReference type="PANTHER" id="PTHR30386:SF28">
    <property type="entry name" value="EXPORTED PROTEIN"/>
    <property type="match status" value="1"/>
</dbReference>
<protein>
    <submittedName>
        <fullName evidence="4">HlyD family secretion protein</fullName>
    </submittedName>
</protein>
<keyword evidence="2" id="KW-1133">Transmembrane helix</keyword>
<evidence type="ECO:0000256" key="2">
    <source>
        <dbReference type="SAM" id="Phobius"/>
    </source>
</evidence>
<reference evidence="4 5" key="1">
    <citation type="journal article" date="2012" name="J. Bacteriol.">
        <title>Genome sequence of the pathogenic Herbaspirillum seropedicae strain Os34, isolated from rice roots.</title>
        <authorList>
            <person name="Ye W."/>
            <person name="Ye S."/>
            <person name="Liu J."/>
            <person name="Chang S."/>
            <person name="Chen M."/>
            <person name="Zhu B."/>
            <person name="Guo L."/>
            <person name="An Q."/>
        </authorList>
    </citation>
    <scope>NUCLEOTIDE SEQUENCE [LARGE SCALE GENOMIC DNA]</scope>
    <source>
        <strain evidence="4 5">Os34</strain>
    </source>
</reference>
<evidence type="ECO:0000313" key="5">
    <source>
        <dbReference type="Proteomes" id="UP000501648"/>
    </source>
</evidence>
<dbReference type="Gene3D" id="2.40.30.170">
    <property type="match status" value="1"/>
</dbReference>
<dbReference type="PANTHER" id="PTHR30386">
    <property type="entry name" value="MEMBRANE FUSION SUBUNIT OF EMRAB-TOLC MULTIDRUG EFFLUX PUMP"/>
    <property type="match status" value="1"/>
</dbReference>
<dbReference type="Proteomes" id="UP000501648">
    <property type="component" value="Chromosome"/>
</dbReference>
<dbReference type="AlphaFoldDB" id="A0A6M3ZMQ2"/>
<name>A0A6M3ZMQ2_9BURK</name>
<evidence type="ECO:0000256" key="1">
    <source>
        <dbReference type="SAM" id="Coils"/>
    </source>
</evidence>
<proteinExistence type="predicted"/>
<feature type="domain" description="AprE-like beta-barrel" evidence="3">
    <location>
        <begin position="306"/>
        <end position="408"/>
    </location>
</feature>
<feature type="transmembrane region" description="Helical" evidence="2">
    <location>
        <begin position="34"/>
        <end position="56"/>
    </location>
</feature>